<proteinExistence type="predicted"/>
<name>A0A397VM60_9GLOM</name>
<evidence type="ECO:0000313" key="1">
    <source>
        <dbReference type="EMBL" id="RIB23550.1"/>
    </source>
</evidence>
<keyword evidence="2" id="KW-1185">Reference proteome</keyword>
<dbReference type="EMBL" id="QKWP01000256">
    <property type="protein sequence ID" value="RIB23550.1"/>
    <property type="molecule type" value="Genomic_DNA"/>
</dbReference>
<organism evidence="1 2">
    <name type="scientific">Gigaspora rosea</name>
    <dbReference type="NCBI Taxonomy" id="44941"/>
    <lineage>
        <taxon>Eukaryota</taxon>
        <taxon>Fungi</taxon>
        <taxon>Fungi incertae sedis</taxon>
        <taxon>Mucoromycota</taxon>
        <taxon>Glomeromycotina</taxon>
        <taxon>Glomeromycetes</taxon>
        <taxon>Diversisporales</taxon>
        <taxon>Gigasporaceae</taxon>
        <taxon>Gigaspora</taxon>
    </lineage>
</organism>
<reference evidence="1 2" key="1">
    <citation type="submission" date="2018-06" db="EMBL/GenBank/DDBJ databases">
        <title>Comparative genomics reveals the genomic features of Rhizophagus irregularis, R. cerebriforme, R. diaphanum and Gigaspora rosea, and their symbiotic lifestyle signature.</title>
        <authorList>
            <person name="Morin E."/>
            <person name="San Clemente H."/>
            <person name="Chen E.C.H."/>
            <person name="De La Providencia I."/>
            <person name="Hainaut M."/>
            <person name="Kuo A."/>
            <person name="Kohler A."/>
            <person name="Murat C."/>
            <person name="Tang N."/>
            <person name="Roy S."/>
            <person name="Loubradou J."/>
            <person name="Henrissat B."/>
            <person name="Grigoriev I.V."/>
            <person name="Corradi N."/>
            <person name="Roux C."/>
            <person name="Martin F.M."/>
        </authorList>
    </citation>
    <scope>NUCLEOTIDE SEQUENCE [LARGE SCALE GENOMIC DNA]</scope>
    <source>
        <strain evidence="1 2">DAOM 194757</strain>
    </source>
</reference>
<gene>
    <name evidence="1" type="ORF">C2G38_834380</name>
</gene>
<dbReference type="OrthoDB" id="2438612at2759"/>
<accession>A0A397VM60</accession>
<sequence>MSKYKVTLISRGEIIQNLHFGPHTKDWWISRPTNNDATYTHLYPVRLGMKTLTTINQRDFIVTVVQNGFEPGYLCQSEALQSNVCKSSSEAVTSTYQQAFSAKTRLDGLQVMGFDNPEICKILLTDIHFHPYSFKIGTNINLTIFGIGKSNNPNWKYAGKGYQSSFVHNFRKTRALFFQEFSNKEAIVKVYQNSQEAYAFRDTDPNTVWNRIGILTQFTGNTLFGLEHEQTKSEINKEQTLTCTVEDWQNELIMNKLFNYHLKKFIVASRDGHGRSRSVIGRS</sequence>
<evidence type="ECO:0000313" key="2">
    <source>
        <dbReference type="Proteomes" id="UP000266673"/>
    </source>
</evidence>
<comment type="caution">
    <text evidence="1">The sequence shown here is derived from an EMBL/GenBank/DDBJ whole genome shotgun (WGS) entry which is preliminary data.</text>
</comment>
<protein>
    <submittedName>
        <fullName evidence="1">Uncharacterized protein</fullName>
    </submittedName>
</protein>
<dbReference type="AlphaFoldDB" id="A0A397VM60"/>
<dbReference type="Proteomes" id="UP000266673">
    <property type="component" value="Unassembled WGS sequence"/>
</dbReference>